<sequence length="63" mass="7593">MYLKSSGFLPEFLAKLRKIDEYTKFNVNSLLIVHDNPYIIRNYSRNKLRIEIKVRIFLEKICS</sequence>
<dbReference type="EMBL" id="QSII01000003">
    <property type="protein sequence ID" value="RHC89103.1"/>
    <property type="molecule type" value="Genomic_DNA"/>
</dbReference>
<evidence type="ECO:0000313" key="2">
    <source>
        <dbReference type="Proteomes" id="UP000286260"/>
    </source>
</evidence>
<dbReference type="AlphaFoldDB" id="A0A3R6F0Y6"/>
<gene>
    <name evidence="1" type="ORF">DW828_04055</name>
</gene>
<reference evidence="1 2" key="1">
    <citation type="submission" date="2018-08" db="EMBL/GenBank/DDBJ databases">
        <title>A genome reference for cultivated species of the human gut microbiota.</title>
        <authorList>
            <person name="Zou Y."/>
            <person name="Xue W."/>
            <person name="Luo G."/>
        </authorList>
    </citation>
    <scope>NUCLEOTIDE SEQUENCE [LARGE SCALE GENOMIC DNA]</scope>
    <source>
        <strain evidence="1 2">AM34-17</strain>
    </source>
</reference>
<protein>
    <submittedName>
        <fullName evidence="1">Uncharacterized protein</fullName>
    </submittedName>
</protein>
<name>A0A3R6F0Y6_9BACT</name>
<proteinExistence type="predicted"/>
<evidence type="ECO:0000313" key="1">
    <source>
        <dbReference type="EMBL" id="RHC89103.1"/>
    </source>
</evidence>
<accession>A0A3R6F0Y6</accession>
<comment type="caution">
    <text evidence="1">The sequence shown here is derived from an EMBL/GenBank/DDBJ whole genome shotgun (WGS) entry which is preliminary data.</text>
</comment>
<dbReference type="Proteomes" id="UP000286260">
    <property type="component" value="Unassembled WGS sequence"/>
</dbReference>
<organism evidence="1 2">
    <name type="scientific">Parabacteroides merdae</name>
    <dbReference type="NCBI Taxonomy" id="46503"/>
    <lineage>
        <taxon>Bacteria</taxon>
        <taxon>Pseudomonadati</taxon>
        <taxon>Bacteroidota</taxon>
        <taxon>Bacteroidia</taxon>
        <taxon>Bacteroidales</taxon>
        <taxon>Tannerellaceae</taxon>
        <taxon>Parabacteroides</taxon>
    </lineage>
</organism>